<evidence type="ECO:0000259" key="9">
    <source>
        <dbReference type="PROSITE" id="PS50857"/>
    </source>
</evidence>
<dbReference type="Pfam" id="PF00116">
    <property type="entry name" value="COX2"/>
    <property type="match status" value="1"/>
</dbReference>
<dbReference type="RefSeq" id="YP_009711305.1">
    <property type="nucleotide sequence ID" value="NC_045228.1"/>
</dbReference>
<dbReference type="PROSITE" id="PS50857">
    <property type="entry name" value="COX2_CUA"/>
    <property type="match status" value="1"/>
</dbReference>
<dbReference type="GeneID" id="42439260"/>
<dbReference type="PRINTS" id="PR01166">
    <property type="entry name" value="CYCOXIDASEII"/>
</dbReference>
<feature type="signal peptide" evidence="8">
    <location>
        <begin position="1"/>
        <end position="16"/>
    </location>
</feature>
<reference evidence="10" key="1">
    <citation type="submission" date="2019-09" db="EMBL/GenBank/DDBJ databases">
        <authorList>
            <person name="Yang J."/>
        </authorList>
    </citation>
    <scope>NUCLEOTIDE SEQUENCE</scope>
</reference>
<dbReference type="InterPro" id="IPR008972">
    <property type="entry name" value="Cupredoxin"/>
</dbReference>
<gene>
    <name evidence="10" type="primary">ORF300</name>
</gene>
<dbReference type="GO" id="GO:0005507">
    <property type="term" value="F:copper ion binding"/>
    <property type="evidence" value="ECO:0007669"/>
    <property type="project" value="InterPro"/>
</dbReference>
<comment type="cofactor">
    <cofactor evidence="1">
        <name>Cu cation</name>
        <dbReference type="ChEBI" id="CHEBI:23378"/>
    </cofactor>
</comment>
<dbReference type="AlphaFoldDB" id="A0A5Q3A9C4"/>
<feature type="region of interest" description="Disordered" evidence="7">
    <location>
        <begin position="128"/>
        <end position="149"/>
    </location>
</feature>
<dbReference type="PANTHER" id="PTHR22888:SF9">
    <property type="entry name" value="CYTOCHROME C OXIDASE SUBUNIT 2"/>
    <property type="match status" value="1"/>
</dbReference>
<feature type="domain" description="Cytochrome oxidase subunit II copper A binding" evidence="9">
    <location>
        <begin position="1"/>
        <end position="121"/>
    </location>
</feature>
<evidence type="ECO:0000256" key="8">
    <source>
        <dbReference type="SAM" id="SignalP"/>
    </source>
</evidence>
<evidence type="ECO:0000256" key="2">
    <source>
        <dbReference type="ARBA" id="ARBA00004370"/>
    </source>
</evidence>
<reference evidence="10" key="2">
    <citation type="submission" date="2019-11" db="EMBL/GenBank/DDBJ databases">
        <title>Complete Mitochondrial Genome of Eriobotrya japonica (Thunb.) Lindl.</title>
        <authorList>
            <person name="Xx X."/>
        </authorList>
    </citation>
    <scope>NUCLEOTIDE SEQUENCE</scope>
</reference>
<comment type="catalytic activity">
    <reaction evidence="6">
        <text>4 Fe(II)-[cytochrome c] + O2 + 8 H(+)(in) = 4 Fe(III)-[cytochrome c] + 2 H2O + 4 H(+)(out)</text>
        <dbReference type="Rhea" id="RHEA:11436"/>
        <dbReference type="Rhea" id="RHEA-COMP:10350"/>
        <dbReference type="Rhea" id="RHEA-COMP:14399"/>
        <dbReference type="ChEBI" id="CHEBI:15377"/>
        <dbReference type="ChEBI" id="CHEBI:15378"/>
        <dbReference type="ChEBI" id="CHEBI:15379"/>
        <dbReference type="ChEBI" id="CHEBI:29033"/>
        <dbReference type="ChEBI" id="CHEBI:29034"/>
        <dbReference type="EC" id="7.1.1.9"/>
    </reaction>
    <physiologicalReaction direction="left-to-right" evidence="6">
        <dbReference type="Rhea" id="RHEA:11437"/>
    </physiologicalReaction>
</comment>
<keyword evidence="4" id="KW-0472">Membrane</keyword>
<dbReference type="SUPFAM" id="SSF49503">
    <property type="entry name" value="Cupredoxins"/>
    <property type="match status" value="1"/>
</dbReference>
<dbReference type="GO" id="GO:0016020">
    <property type="term" value="C:membrane"/>
    <property type="evidence" value="ECO:0007669"/>
    <property type="project" value="UniProtKB-SubCell"/>
</dbReference>
<dbReference type="GO" id="GO:0042773">
    <property type="term" value="P:ATP synthesis coupled electron transport"/>
    <property type="evidence" value="ECO:0007669"/>
    <property type="project" value="TreeGrafter"/>
</dbReference>
<evidence type="ECO:0000256" key="4">
    <source>
        <dbReference type="ARBA" id="ARBA00023136"/>
    </source>
</evidence>
<dbReference type="Gene3D" id="2.60.40.420">
    <property type="entry name" value="Cupredoxins - blue copper proteins"/>
    <property type="match status" value="1"/>
</dbReference>
<feature type="chain" id="PRO_5024436353" description="Cytochrome c oxidase polypeptide II" evidence="8">
    <location>
        <begin position="17"/>
        <end position="300"/>
    </location>
</feature>
<dbReference type="InterPro" id="IPR002429">
    <property type="entry name" value="CcO_II-like_C"/>
</dbReference>
<accession>A0A5Q3A9C4</accession>
<comment type="subcellular location">
    <subcellularLocation>
        <location evidence="2">Membrane</location>
    </subcellularLocation>
</comment>
<protein>
    <recommendedName>
        <fullName evidence="5">Cytochrome c oxidase polypeptide II</fullName>
    </recommendedName>
</protein>
<proteinExistence type="inferred from homology"/>
<geneLocation type="mitochondrion" evidence="10"/>
<dbReference type="GO" id="GO:0004129">
    <property type="term" value="F:cytochrome-c oxidase activity"/>
    <property type="evidence" value="ECO:0007669"/>
    <property type="project" value="UniProtKB-EC"/>
</dbReference>
<evidence type="ECO:0000256" key="7">
    <source>
        <dbReference type="SAM" id="MobiDB-lite"/>
    </source>
</evidence>
<evidence type="ECO:0000256" key="1">
    <source>
        <dbReference type="ARBA" id="ARBA00001935"/>
    </source>
</evidence>
<evidence type="ECO:0000256" key="5">
    <source>
        <dbReference type="ARBA" id="ARBA00031389"/>
    </source>
</evidence>
<dbReference type="PANTHER" id="PTHR22888">
    <property type="entry name" value="CYTOCHROME C OXIDASE, SUBUNIT II"/>
    <property type="match status" value="1"/>
</dbReference>
<comment type="similarity">
    <text evidence="3">Belongs to the cytochrome c oxidase subunit 2 family.</text>
</comment>
<evidence type="ECO:0000256" key="3">
    <source>
        <dbReference type="ARBA" id="ARBA00007866"/>
    </source>
</evidence>
<dbReference type="InterPro" id="IPR045187">
    <property type="entry name" value="CcO_II"/>
</dbReference>
<evidence type="ECO:0000256" key="6">
    <source>
        <dbReference type="ARBA" id="ARBA00049512"/>
    </source>
</evidence>
<dbReference type="EMBL" id="MN481990">
    <property type="protein sequence ID" value="QGI24992.1"/>
    <property type="molecule type" value="Genomic_DNA"/>
</dbReference>
<name>A0A5Q3A9C4_9ROSA</name>
<organism evidence="10">
    <name type="scientific">Eriobotrya japonica</name>
    <dbReference type="NCBI Taxonomy" id="32224"/>
    <lineage>
        <taxon>Eukaryota</taxon>
        <taxon>Viridiplantae</taxon>
        <taxon>Streptophyta</taxon>
        <taxon>Embryophyta</taxon>
        <taxon>Tracheophyta</taxon>
        <taxon>Spermatophyta</taxon>
        <taxon>Magnoliopsida</taxon>
        <taxon>eudicotyledons</taxon>
        <taxon>Gunneridae</taxon>
        <taxon>Pentapetalae</taxon>
        <taxon>rosids</taxon>
        <taxon>fabids</taxon>
        <taxon>Rosales</taxon>
        <taxon>Rosaceae</taxon>
        <taxon>Amygdaloideae</taxon>
        <taxon>Maleae</taxon>
        <taxon>Eriobotrya</taxon>
    </lineage>
</organism>
<sequence length="300" mass="32691">MIVLEWLFLTIDAAEPWQLGFQDAATPMMQGIVDNRVVVPDKTHIRIIVTPADVPHSWAVPSSGVKCDAVPGRLNQISIEAVPRKDYGSRVVPDRSPMAASPMEPRLSPWDLLSGANREPSPFCGSQMEVAGPSNPRGGSAPPLPIESGTVPPANAVTLSEAGPSQVAPPGPSFLIPPDEVSQDALWGALEDTARSLMQSRAYRATDRALGRFYSEQNELATLLAGMLPQRGIVANAEDVRRAVSALTYDIYDNYEGRPKRMRALKNSLINRPEGKAWRDFIQHLRELGVPVNADDWPSE</sequence>
<keyword evidence="10" id="KW-0496">Mitochondrion</keyword>
<keyword evidence="8" id="KW-0732">Signal</keyword>
<evidence type="ECO:0000313" key="10">
    <source>
        <dbReference type="EMBL" id="QGI24992.1"/>
    </source>
</evidence>